<gene>
    <name evidence="2" type="ORF">HXX76_008644</name>
</gene>
<sequence length="361" mass="38788">MFAPSPAAEHLLRSSLLPALECLKLYNQCDDDGTQLPRVAPPEPDVEESGASVAVGRTPSDFFVFPGLRELTIDEGGTRHGSGRPWGEWYAFRHLSSLESLTWIGDYKCGLRGDARDALPALSGLRHLSLHSACRCPQGLAELQRMESLSATIGTGCGDSLGEWDLRGLRALRQAVFQGRGFGGLTHLPRMDASLTALERFCLVDARVPLQVAEAARDGPAGAGGGAPPSQQPKQQAQAAADTTAAAAEGQLDPLRDVFQAWVAPCHVLPSIAVVEVWYPLFMSAEGDFTGQLAINPRAGSWFGGGDGARWRARVWSYKGKGEYGEVTEPRMLRVVAGIPVEGMEGGAAQRLWLKLAFERV</sequence>
<dbReference type="Proteomes" id="UP000650467">
    <property type="component" value="Unassembled WGS sequence"/>
</dbReference>
<evidence type="ECO:0000256" key="1">
    <source>
        <dbReference type="SAM" id="MobiDB-lite"/>
    </source>
</evidence>
<proteinExistence type="predicted"/>
<name>A0A835W0V3_CHLIN</name>
<dbReference type="EMBL" id="JAEHOC010000020">
    <property type="protein sequence ID" value="KAG2432914.1"/>
    <property type="molecule type" value="Genomic_DNA"/>
</dbReference>
<accession>A0A835W0V3</accession>
<keyword evidence="3" id="KW-1185">Reference proteome</keyword>
<evidence type="ECO:0000313" key="2">
    <source>
        <dbReference type="EMBL" id="KAG2432914.1"/>
    </source>
</evidence>
<organism evidence="2 3">
    <name type="scientific">Chlamydomonas incerta</name>
    <dbReference type="NCBI Taxonomy" id="51695"/>
    <lineage>
        <taxon>Eukaryota</taxon>
        <taxon>Viridiplantae</taxon>
        <taxon>Chlorophyta</taxon>
        <taxon>core chlorophytes</taxon>
        <taxon>Chlorophyceae</taxon>
        <taxon>CS clade</taxon>
        <taxon>Chlamydomonadales</taxon>
        <taxon>Chlamydomonadaceae</taxon>
        <taxon>Chlamydomonas</taxon>
    </lineage>
</organism>
<dbReference type="AlphaFoldDB" id="A0A835W0V3"/>
<feature type="region of interest" description="Disordered" evidence="1">
    <location>
        <begin position="217"/>
        <end position="246"/>
    </location>
</feature>
<reference evidence="2" key="1">
    <citation type="journal article" date="2020" name="bioRxiv">
        <title>Comparative genomics of Chlamydomonas.</title>
        <authorList>
            <person name="Craig R.J."/>
            <person name="Hasan A.R."/>
            <person name="Ness R.W."/>
            <person name="Keightley P.D."/>
        </authorList>
    </citation>
    <scope>NUCLEOTIDE SEQUENCE</scope>
    <source>
        <strain evidence="2">SAG 7.73</strain>
    </source>
</reference>
<feature type="compositionally biased region" description="Low complexity" evidence="1">
    <location>
        <begin position="228"/>
        <end position="246"/>
    </location>
</feature>
<comment type="caution">
    <text evidence="2">The sequence shown here is derived from an EMBL/GenBank/DDBJ whole genome shotgun (WGS) entry which is preliminary data.</text>
</comment>
<dbReference type="OrthoDB" id="539712at2759"/>
<protein>
    <submittedName>
        <fullName evidence="2">Uncharacterized protein</fullName>
    </submittedName>
</protein>
<evidence type="ECO:0000313" key="3">
    <source>
        <dbReference type="Proteomes" id="UP000650467"/>
    </source>
</evidence>